<proteinExistence type="predicted"/>
<accession>M2LAM4</accession>
<protein>
    <submittedName>
        <fullName evidence="1">Uncharacterized protein</fullName>
    </submittedName>
</protein>
<dbReference type="HOGENOM" id="CLU_2704439_0_0_1"/>
<dbReference type="GeneID" id="19112168"/>
<sequence>MVPYLGEVFNGDKAPVHSVDAASPEACITIETIDALRYFYVTNRCLLPSASHRSMCSRLFAVPRSTANRVIRQ</sequence>
<dbReference type="KEGG" id="bcom:BAUCODRAFT_335704"/>
<dbReference type="AlphaFoldDB" id="M2LAM4"/>
<organism evidence="1 2">
    <name type="scientific">Baudoinia panamericana (strain UAMH 10762)</name>
    <name type="common">Angels' share fungus</name>
    <name type="synonym">Baudoinia compniacensis (strain UAMH 10762)</name>
    <dbReference type="NCBI Taxonomy" id="717646"/>
    <lineage>
        <taxon>Eukaryota</taxon>
        <taxon>Fungi</taxon>
        <taxon>Dikarya</taxon>
        <taxon>Ascomycota</taxon>
        <taxon>Pezizomycotina</taxon>
        <taxon>Dothideomycetes</taxon>
        <taxon>Dothideomycetidae</taxon>
        <taxon>Mycosphaerellales</taxon>
        <taxon>Teratosphaeriaceae</taxon>
        <taxon>Baudoinia</taxon>
    </lineage>
</organism>
<dbReference type="RefSeq" id="XP_007682022.1">
    <property type="nucleotide sequence ID" value="XM_007683832.1"/>
</dbReference>
<keyword evidence="2" id="KW-1185">Reference proteome</keyword>
<reference evidence="1 2" key="1">
    <citation type="journal article" date="2012" name="PLoS Pathog.">
        <title>Diverse lifestyles and strategies of plant pathogenesis encoded in the genomes of eighteen Dothideomycetes fungi.</title>
        <authorList>
            <person name="Ohm R.A."/>
            <person name="Feau N."/>
            <person name="Henrissat B."/>
            <person name="Schoch C.L."/>
            <person name="Horwitz B.A."/>
            <person name="Barry K.W."/>
            <person name="Condon B.J."/>
            <person name="Copeland A.C."/>
            <person name="Dhillon B."/>
            <person name="Glaser F."/>
            <person name="Hesse C.N."/>
            <person name="Kosti I."/>
            <person name="LaButti K."/>
            <person name="Lindquist E.A."/>
            <person name="Lucas S."/>
            <person name="Salamov A.A."/>
            <person name="Bradshaw R.E."/>
            <person name="Ciuffetti L."/>
            <person name="Hamelin R.C."/>
            <person name="Kema G.H.J."/>
            <person name="Lawrence C."/>
            <person name="Scott J.A."/>
            <person name="Spatafora J.W."/>
            <person name="Turgeon B.G."/>
            <person name="de Wit P.J.G.M."/>
            <person name="Zhong S."/>
            <person name="Goodwin S.B."/>
            <person name="Grigoriev I.V."/>
        </authorList>
    </citation>
    <scope>NUCLEOTIDE SEQUENCE [LARGE SCALE GENOMIC DNA]</scope>
    <source>
        <strain evidence="1 2">UAMH 10762</strain>
    </source>
</reference>
<name>M2LAM4_BAUPA</name>
<dbReference type="EMBL" id="KB445566">
    <property type="protein sequence ID" value="EMC90867.1"/>
    <property type="molecule type" value="Genomic_DNA"/>
</dbReference>
<evidence type="ECO:0000313" key="1">
    <source>
        <dbReference type="EMBL" id="EMC90867.1"/>
    </source>
</evidence>
<dbReference type="Proteomes" id="UP000011761">
    <property type="component" value="Unassembled WGS sequence"/>
</dbReference>
<gene>
    <name evidence="1" type="ORF">BAUCODRAFT_335704</name>
</gene>
<evidence type="ECO:0000313" key="2">
    <source>
        <dbReference type="Proteomes" id="UP000011761"/>
    </source>
</evidence>